<dbReference type="EMBL" id="JAHHGZ010000001">
    <property type="protein sequence ID" value="MBW4665966.1"/>
    <property type="molecule type" value="Genomic_DNA"/>
</dbReference>
<dbReference type="Proteomes" id="UP000729701">
    <property type="component" value="Unassembled WGS sequence"/>
</dbReference>
<protein>
    <submittedName>
        <fullName evidence="2">SBBP repeat-containing protein</fullName>
    </submittedName>
</protein>
<evidence type="ECO:0000259" key="1">
    <source>
        <dbReference type="Pfam" id="PF13448"/>
    </source>
</evidence>
<gene>
    <name evidence="2" type="ORF">KME60_00630</name>
</gene>
<dbReference type="Pfam" id="PF13448">
    <property type="entry name" value="DUF4114"/>
    <property type="match status" value="1"/>
</dbReference>
<evidence type="ECO:0000313" key="2">
    <source>
        <dbReference type="EMBL" id="MBW4665966.1"/>
    </source>
</evidence>
<dbReference type="SUPFAM" id="SSF101898">
    <property type="entry name" value="NHL repeat"/>
    <property type="match status" value="1"/>
</dbReference>
<evidence type="ECO:0000313" key="3">
    <source>
        <dbReference type="Proteomes" id="UP000729701"/>
    </source>
</evidence>
<dbReference type="InterPro" id="IPR010620">
    <property type="entry name" value="SBBP_repeat"/>
</dbReference>
<dbReference type="InterPro" id="IPR025193">
    <property type="entry name" value="DUF4114"/>
</dbReference>
<name>A0A951UR77_9CYAN</name>
<dbReference type="InterPro" id="IPR052918">
    <property type="entry name" value="Motility_Chemotaxis_Reg"/>
</dbReference>
<feature type="domain" description="DUF4114" evidence="1">
    <location>
        <begin position="687"/>
        <end position="762"/>
    </location>
</feature>
<dbReference type="PANTHER" id="PTHR35580:SF1">
    <property type="entry name" value="PHYTASE-LIKE DOMAIN-CONTAINING PROTEIN"/>
    <property type="match status" value="1"/>
</dbReference>
<sequence>MDTIKNNVIWAQKFGGTLPDSGYAIAADGAGNTYVTGAFNGAATFGSTTLNSVGSDGFVGKLDSSGKFLWAQKLGGTSSDFGFGIATDGAGNSYATGFFSGSATFGSTTLTSAGNEDAFITKLDSSGKFLWAQKLGGTSSDSGYAIAADGSGNTYVTGVLNAISIPGSVNASVNSTTSDDAFITKLDNNGNVLWTKNLGGAFLSDRGIGITADAAGNTYATGFFSGTTTFGSTTLTNAGNADAFITKLDSSGKFLWAQKLGGTLADAGVGITSDAAGNTYATGIFRNTATFGSTTLTSAGDEDAFITKLDSNGNIVWAKKLGGTGIDEGLGIAADGSGNIYVSGTFAGTVSFGSTTLTSKGDNDAFVAQIDSNGNVISAQNFGGTSTDAGFGIATDGKGNTYGTGAFSNTGSFDNTSLTSAGNLDGFIVKLGDNVGKPQISLKDNIFSLNGKATPLQFTLKSSSASAVNEIGLFSVDDDKGTIDGIAPNDPNYTQAALARSRSIFSVLQKAPSGFDTNLNRTLDFDGDKSFRLLSVQNGTLDGLKNGTVPVSQMLLSSPTSLQVSDLGNNAFDLRFNDMVVSMQLGTQPKTVGTALQDKQQGEVLDLRGLTGTQTATLTVNREASYNNFVGFFRVADVNGGIDTNSDGVADLLPGQAGYGEAAVRNRVGGIDLSVANQGTASFTGQFEAGSIFAPFLIVNGTPDPFLDSNPNNNPAIYFPYLGANSDKVDHVRMLGDSVFGFEDLASGGDKDFNDIIVSVKFG</sequence>
<reference evidence="2" key="2">
    <citation type="journal article" date="2022" name="Microbiol. Resour. Announc.">
        <title>Metagenome Sequencing to Explore Phylogenomics of Terrestrial Cyanobacteria.</title>
        <authorList>
            <person name="Ward R.D."/>
            <person name="Stajich J.E."/>
            <person name="Johansen J.R."/>
            <person name="Huntemann M."/>
            <person name="Clum A."/>
            <person name="Foster B."/>
            <person name="Foster B."/>
            <person name="Roux S."/>
            <person name="Palaniappan K."/>
            <person name="Varghese N."/>
            <person name="Mukherjee S."/>
            <person name="Reddy T.B.K."/>
            <person name="Daum C."/>
            <person name="Copeland A."/>
            <person name="Chen I.A."/>
            <person name="Ivanova N.N."/>
            <person name="Kyrpides N.C."/>
            <person name="Shapiro N."/>
            <person name="Eloe-Fadrosh E.A."/>
            <person name="Pietrasiak N."/>
        </authorList>
    </citation>
    <scope>NUCLEOTIDE SEQUENCE</scope>
    <source>
        <strain evidence="2">GSE-NOS-MK-12-04C</strain>
    </source>
</reference>
<reference evidence="2" key="1">
    <citation type="submission" date="2021-05" db="EMBL/GenBank/DDBJ databases">
        <authorList>
            <person name="Pietrasiak N."/>
            <person name="Ward R."/>
            <person name="Stajich J.E."/>
            <person name="Kurbessoian T."/>
        </authorList>
    </citation>
    <scope>NUCLEOTIDE SEQUENCE</scope>
    <source>
        <strain evidence="2">GSE-NOS-MK-12-04C</strain>
    </source>
</reference>
<comment type="caution">
    <text evidence="2">The sequence shown here is derived from an EMBL/GenBank/DDBJ whole genome shotgun (WGS) entry which is preliminary data.</text>
</comment>
<accession>A0A951UR77</accession>
<organism evidence="2 3">
    <name type="scientific">Cyanomargarita calcarea GSE-NOS-MK-12-04C</name>
    <dbReference type="NCBI Taxonomy" id="2839659"/>
    <lineage>
        <taxon>Bacteria</taxon>
        <taxon>Bacillati</taxon>
        <taxon>Cyanobacteriota</taxon>
        <taxon>Cyanophyceae</taxon>
        <taxon>Nostocales</taxon>
        <taxon>Cyanomargaritaceae</taxon>
        <taxon>Cyanomargarita</taxon>
    </lineage>
</organism>
<dbReference type="PANTHER" id="PTHR35580">
    <property type="entry name" value="CELL SURFACE GLYCOPROTEIN (S-LAYER PROTEIN)-LIKE PROTEIN"/>
    <property type="match status" value="1"/>
</dbReference>
<dbReference type="AlphaFoldDB" id="A0A951UR77"/>
<proteinExistence type="predicted"/>
<dbReference type="Pfam" id="PF06739">
    <property type="entry name" value="SBBP"/>
    <property type="match status" value="4"/>
</dbReference>